<accession>A0ABX6N7I6</accession>
<name>A0ABX6N7I6_9BURK</name>
<proteinExistence type="predicted"/>
<evidence type="ECO:0008006" key="3">
    <source>
        <dbReference type="Google" id="ProtNLM"/>
    </source>
</evidence>
<sequence length="105" mass="11785">MTRQLFIYYRIPKADIALGLQCAKHMAACLKEQGLGHSQLFQREEAGKPYFTLMEVIHPAHEHSSCHAAFIETLEQLAKSCFAGLPSLPSRHIELFSEVDSGVKE</sequence>
<evidence type="ECO:0000313" key="2">
    <source>
        <dbReference type="Proteomes" id="UP000501130"/>
    </source>
</evidence>
<protein>
    <recommendedName>
        <fullName evidence="3">Antibiotic biosynthesis monooxygenase</fullName>
    </recommendedName>
</protein>
<reference evidence="1 2" key="1">
    <citation type="submission" date="2020-05" db="EMBL/GenBank/DDBJ databases">
        <title>Compete genome of Limnobacter sp. SAORIC-580.</title>
        <authorList>
            <person name="Song J."/>
            <person name="Cho J.-C."/>
        </authorList>
    </citation>
    <scope>NUCLEOTIDE SEQUENCE [LARGE SCALE GENOMIC DNA]</scope>
    <source>
        <strain evidence="1 2">SAORIC-580</strain>
    </source>
</reference>
<gene>
    <name evidence="1" type="ORF">HKT17_07410</name>
</gene>
<dbReference type="RefSeq" id="WP_171098985.1">
    <property type="nucleotide sequence ID" value="NZ_CP053084.1"/>
</dbReference>
<dbReference type="EMBL" id="CP053084">
    <property type="protein sequence ID" value="QJR29552.1"/>
    <property type="molecule type" value="Genomic_DNA"/>
</dbReference>
<dbReference type="Proteomes" id="UP000501130">
    <property type="component" value="Chromosome"/>
</dbReference>
<evidence type="ECO:0000313" key="1">
    <source>
        <dbReference type="EMBL" id="QJR29552.1"/>
    </source>
</evidence>
<organism evidence="1 2">
    <name type="scientific">Limnobacter profundi</name>
    <dbReference type="NCBI Taxonomy" id="2732163"/>
    <lineage>
        <taxon>Bacteria</taxon>
        <taxon>Pseudomonadati</taxon>
        <taxon>Pseudomonadota</taxon>
        <taxon>Betaproteobacteria</taxon>
        <taxon>Burkholderiales</taxon>
        <taxon>Burkholderiaceae</taxon>
        <taxon>Limnobacter</taxon>
    </lineage>
</organism>
<keyword evidence="2" id="KW-1185">Reference proteome</keyword>